<evidence type="ECO:0000256" key="1">
    <source>
        <dbReference type="ARBA" id="ARBA00004953"/>
    </source>
</evidence>
<keyword evidence="2" id="KW-0169">Cobalamin biosynthesis</keyword>
<dbReference type="InterPro" id="IPR050714">
    <property type="entry name" value="Cobalamin_biosynth_MTase"/>
</dbReference>
<dbReference type="PANTHER" id="PTHR43182">
    <property type="entry name" value="COBALT-PRECORRIN-6B C(15)-METHYLTRANSFERASE (DECARBOXYLATING)"/>
    <property type="match status" value="1"/>
</dbReference>
<feature type="non-terminal residue" evidence="6">
    <location>
        <position position="1"/>
    </location>
</feature>
<comment type="pathway">
    <text evidence="1">Cofactor biosynthesis; adenosylcobalamin biosynthesis.</text>
</comment>
<keyword evidence="5" id="KW-0949">S-adenosyl-L-methionine</keyword>
<keyword evidence="4" id="KW-0808">Transferase</keyword>
<dbReference type="InterPro" id="IPR029063">
    <property type="entry name" value="SAM-dependent_MTases_sf"/>
</dbReference>
<reference evidence="6" key="1">
    <citation type="submission" date="2018-06" db="EMBL/GenBank/DDBJ databases">
        <authorList>
            <person name="Zhirakovskaya E."/>
        </authorList>
    </citation>
    <scope>NUCLEOTIDE SEQUENCE</scope>
</reference>
<evidence type="ECO:0000256" key="5">
    <source>
        <dbReference type="ARBA" id="ARBA00022691"/>
    </source>
</evidence>
<evidence type="ECO:0008006" key="7">
    <source>
        <dbReference type="Google" id="ProtNLM"/>
    </source>
</evidence>
<dbReference type="GO" id="GO:0008168">
    <property type="term" value="F:methyltransferase activity"/>
    <property type="evidence" value="ECO:0007669"/>
    <property type="project" value="UniProtKB-KW"/>
</dbReference>
<evidence type="ECO:0000313" key="6">
    <source>
        <dbReference type="EMBL" id="VAW40140.1"/>
    </source>
</evidence>
<sequence length="139" mass="15256">LEAARLCPELRIFAVERQPEEQDNITANIRRYQLSNITLVKDQAPEALKSLPRPERIFIGGSGGRLTEIINFAAAALAPQGIMVVNAVISSTRDKAPALLHQAGMRVQTTTIQVSRAPFPPETDEIINFKPITIITGKK</sequence>
<dbReference type="Gene3D" id="3.40.50.150">
    <property type="entry name" value="Vaccinia Virus protein VP39"/>
    <property type="match status" value="1"/>
</dbReference>
<name>A0A3B0VHJ2_9ZZZZ</name>
<proteinExistence type="predicted"/>
<protein>
    <recommendedName>
        <fullName evidence="7">Precorrin-6Y C5,15-methyltransferase (Decarboxylating) subunit CbiT</fullName>
    </recommendedName>
</protein>
<evidence type="ECO:0000256" key="3">
    <source>
        <dbReference type="ARBA" id="ARBA00022603"/>
    </source>
</evidence>
<dbReference type="SUPFAM" id="SSF53335">
    <property type="entry name" value="S-adenosyl-L-methionine-dependent methyltransferases"/>
    <property type="match status" value="1"/>
</dbReference>
<keyword evidence="3" id="KW-0489">Methyltransferase</keyword>
<accession>A0A3B0VHJ2</accession>
<dbReference type="GO" id="GO:0032259">
    <property type="term" value="P:methylation"/>
    <property type="evidence" value="ECO:0007669"/>
    <property type="project" value="UniProtKB-KW"/>
</dbReference>
<evidence type="ECO:0000256" key="2">
    <source>
        <dbReference type="ARBA" id="ARBA00022573"/>
    </source>
</evidence>
<dbReference type="GO" id="GO:0009236">
    <property type="term" value="P:cobalamin biosynthetic process"/>
    <property type="evidence" value="ECO:0007669"/>
    <property type="project" value="UniProtKB-KW"/>
</dbReference>
<evidence type="ECO:0000256" key="4">
    <source>
        <dbReference type="ARBA" id="ARBA00022679"/>
    </source>
</evidence>
<dbReference type="AlphaFoldDB" id="A0A3B0VHJ2"/>
<dbReference type="EMBL" id="UOEX01000320">
    <property type="protein sequence ID" value="VAW40140.1"/>
    <property type="molecule type" value="Genomic_DNA"/>
</dbReference>
<gene>
    <name evidence="6" type="ORF">MNBD_DELTA03-1495</name>
</gene>
<dbReference type="PANTHER" id="PTHR43182:SF1">
    <property type="entry name" value="COBALT-PRECORRIN-7 C(5)-METHYLTRANSFERASE"/>
    <property type="match status" value="1"/>
</dbReference>
<organism evidence="6">
    <name type="scientific">hydrothermal vent metagenome</name>
    <dbReference type="NCBI Taxonomy" id="652676"/>
    <lineage>
        <taxon>unclassified sequences</taxon>
        <taxon>metagenomes</taxon>
        <taxon>ecological metagenomes</taxon>
    </lineage>
</organism>